<dbReference type="EMBL" id="JAEHOE010000058">
    <property type="protein sequence ID" value="KAG2490817.1"/>
    <property type="molecule type" value="Genomic_DNA"/>
</dbReference>
<accession>A0A835XTB2</accession>
<dbReference type="OrthoDB" id="539436at2759"/>
<organism evidence="1 2">
    <name type="scientific">Edaphochlamys debaryana</name>
    <dbReference type="NCBI Taxonomy" id="47281"/>
    <lineage>
        <taxon>Eukaryota</taxon>
        <taxon>Viridiplantae</taxon>
        <taxon>Chlorophyta</taxon>
        <taxon>core chlorophytes</taxon>
        <taxon>Chlorophyceae</taxon>
        <taxon>CS clade</taxon>
        <taxon>Chlamydomonadales</taxon>
        <taxon>Chlamydomonadales incertae sedis</taxon>
        <taxon>Edaphochlamys</taxon>
    </lineage>
</organism>
<dbReference type="Proteomes" id="UP000612055">
    <property type="component" value="Unassembled WGS sequence"/>
</dbReference>
<sequence>MADNAQPAPAKIASFKRNMSLQVSNPTTDVLAAEPEPEVDVAPTPTLDQVDAAFGKELEAMQKEGATK</sequence>
<evidence type="ECO:0000313" key="2">
    <source>
        <dbReference type="Proteomes" id="UP000612055"/>
    </source>
</evidence>
<proteinExistence type="predicted"/>
<comment type="caution">
    <text evidence="1">The sequence shown here is derived from an EMBL/GenBank/DDBJ whole genome shotgun (WGS) entry which is preliminary data.</text>
</comment>
<name>A0A835XTB2_9CHLO</name>
<evidence type="ECO:0000313" key="1">
    <source>
        <dbReference type="EMBL" id="KAG2490817.1"/>
    </source>
</evidence>
<reference evidence="1" key="1">
    <citation type="journal article" date="2020" name="bioRxiv">
        <title>Comparative genomics of Chlamydomonas.</title>
        <authorList>
            <person name="Craig R.J."/>
            <person name="Hasan A.R."/>
            <person name="Ness R.W."/>
            <person name="Keightley P.D."/>
        </authorList>
    </citation>
    <scope>NUCLEOTIDE SEQUENCE</scope>
    <source>
        <strain evidence="1">CCAP 11/70</strain>
    </source>
</reference>
<dbReference type="AlphaFoldDB" id="A0A835XTB2"/>
<protein>
    <submittedName>
        <fullName evidence="1">Uncharacterized protein</fullName>
    </submittedName>
</protein>
<gene>
    <name evidence="1" type="ORF">HYH03_010739</name>
</gene>
<keyword evidence="2" id="KW-1185">Reference proteome</keyword>